<dbReference type="RefSeq" id="WP_186934751.1">
    <property type="nucleotide sequence ID" value="NZ_JACOPS010000001.1"/>
</dbReference>
<proteinExistence type="predicted"/>
<protein>
    <submittedName>
        <fullName evidence="1">Uncharacterized protein</fullName>
    </submittedName>
</protein>
<gene>
    <name evidence="1" type="ORF">H8R91_02580</name>
    <name evidence="2" type="ORF">H8R91_02640</name>
</gene>
<organism evidence="1 3">
    <name type="scientific">Ruminococcus intestinalis</name>
    <dbReference type="NCBI Taxonomy" id="2763066"/>
    <lineage>
        <taxon>Bacteria</taxon>
        <taxon>Bacillati</taxon>
        <taxon>Bacillota</taxon>
        <taxon>Clostridia</taxon>
        <taxon>Eubacteriales</taxon>
        <taxon>Oscillospiraceae</taxon>
        <taxon>Ruminococcus</taxon>
    </lineage>
</organism>
<dbReference type="Proteomes" id="UP000636755">
    <property type="component" value="Unassembled WGS sequence"/>
</dbReference>
<comment type="caution">
    <text evidence="1">The sequence shown here is derived from an EMBL/GenBank/DDBJ whole genome shotgun (WGS) entry which is preliminary data.</text>
</comment>
<sequence>MQYVFSLLIVAFAIFGFIDFVKSCVNYFKEYIEKLRCKKYGIIDATDNAGDSENSDT</sequence>
<evidence type="ECO:0000313" key="2">
    <source>
        <dbReference type="EMBL" id="MBC5727445.1"/>
    </source>
</evidence>
<dbReference type="EMBL" id="JACOPS010000001">
    <property type="protein sequence ID" value="MBC5727433.1"/>
    <property type="molecule type" value="Genomic_DNA"/>
</dbReference>
<name>A0ABR7HIU1_9FIRM</name>
<reference evidence="1 3" key="1">
    <citation type="submission" date="2020-08" db="EMBL/GenBank/DDBJ databases">
        <title>Genome public.</title>
        <authorList>
            <person name="Liu C."/>
            <person name="Sun Q."/>
        </authorList>
    </citation>
    <scope>NUCLEOTIDE SEQUENCE [LARGE SCALE GENOMIC DNA]</scope>
    <source>
        <strain evidence="1 3">NSJ-71</strain>
    </source>
</reference>
<keyword evidence="3" id="KW-1185">Reference proteome</keyword>
<accession>A0ABR7HIU1</accession>
<evidence type="ECO:0000313" key="1">
    <source>
        <dbReference type="EMBL" id="MBC5727433.1"/>
    </source>
</evidence>
<dbReference type="EMBL" id="JACOPS010000001">
    <property type="protein sequence ID" value="MBC5727445.1"/>
    <property type="molecule type" value="Genomic_DNA"/>
</dbReference>
<evidence type="ECO:0000313" key="3">
    <source>
        <dbReference type="Proteomes" id="UP000636755"/>
    </source>
</evidence>